<dbReference type="RefSeq" id="WP_123877361.1">
    <property type="nucleotide sequence ID" value="NZ_RPFZ01000001.1"/>
</dbReference>
<protein>
    <submittedName>
        <fullName evidence="2">Class I SAM-dependent methyltransferase</fullName>
    </submittedName>
</protein>
<dbReference type="CDD" id="cd02440">
    <property type="entry name" value="AdoMet_MTases"/>
    <property type="match status" value="1"/>
</dbReference>
<sequence length="211" mass="23229">MGLQRWYDETILPRLVTLACSHDDIADLRREVVPHARGRVLEIGVGGGLNQPFYNSEAITSFAGIDPNPTLLGAARRRAGANGWTSDIRGGRAEDIPFPDGGFDTVVCTFTLCSVDDHAGALAEMRRVLDPAGRLLFLEHGRAPDPALQRWQDRIEPVWKRLAGNCHLTREIGPALRRAGFEVEPLGRTYLEGAPRWAGWVEWGAARRAGV</sequence>
<evidence type="ECO:0000259" key="1">
    <source>
        <dbReference type="Pfam" id="PF08241"/>
    </source>
</evidence>
<dbReference type="EMBL" id="RPFZ01000001">
    <property type="protein sequence ID" value="RPF72587.1"/>
    <property type="molecule type" value="Genomic_DNA"/>
</dbReference>
<dbReference type="AlphaFoldDB" id="A0A3N5CV13"/>
<dbReference type="GO" id="GO:0008757">
    <property type="term" value="F:S-adenosylmethionine-dependent methyltransferase activity"/>
    <property type="evidence" value="ECO:0007669"/>
    <property type="project" value="InterPro"/>
</dbReference>
<dbReference type="InterPro" id="IPR013216">
    <property type="entry name" value="Methyltransf_11"/>
</dbReference>
<dbReference type="PANTHER" id="PTHR45036:SF1">
    <property type="entry name" value="METHYLTRANSFERASE LIKE 7A"/>
    <property type="match status" value="1"/>
</dbReference>
<organism evidence="2 3">
    <name type="scientific">Aurantiacibacter spongiae</name>
    <dbReference type="NCBI Taxonomy" id="2488860"/>
    <lineage>
        <taxon>Bacteria</taxon>
        <taxon>Pseudomonadati</taxon>
        <taxon>Pseudomonadota</taxon>
        <taxon>Alphaproteobacteria</taxon>
        <taxon>Sphingomonadales</taxon>
        <taxon>Erythrobacteraceae</taxon>
        <taxon>Aurantiacibacter</taxon>
    </lineage>
</organism>
<dbReference type="InterPro" id="IPR029063">
    <property type="entry name" value="SAM-dependent_MTases_sf"/>
</dbReference>
<gene>
    <name evidence="2" type="ORF">EG799_00080</name>
</gene>
<reference evidence="2 3" key="1">
    <citation type="submission" date="2018-11" db="EMBL/GenBank/DDBJ databases">
        <title>Erythrobacter spongiae sp. nov., isolated from a marine sponge.</title>
        <authorList>
            <person name="Zhuang L."/>
            <person name="Luo L."/>
        </authorList>
    </citation>
    <scope>NUCLEOTIDE SEQUENCE [LARGE SCALE GENOMIC DNA]</scope>
    <source>
        <strain evidence="2 3">HN-E23</strain>
    </source>
</reference>
<dbReference type="InterPro" id="IPR052356">
    <property type="entry name" value="Thiol_S-MT"/>
</dbReference>
<dbReference type="GO" id="GO:0032259">
    <property type="term" value="P:methylation"/>
    <property type="evidence" value="ECO:0007669"/>
    <property type="project" value="UniProtKB-KW"/>
</dbReference>
<feature type="domain" description="Methyltransferase type 11" evidence="1">
    <location>
        <begin position="41"/>
        <end position="137"/>
    </location>
</feature>
<evidence type="ECO:0000313" key="2">
    <source>
        <dbReference type="EMBL" id="RPF72587.1"/>
    </source>
</evidence>
<proteinExistence type="predicted"/>
<dbReference type="Pfam" id="PF08241">
    <property type="entry name" value="Methyltransf_11"/>
    <property type="match status" value="1"/>
</dbReference>
<dbReference type="Gene3D" id="3.40.50.150">
    <property type="entry name" value="Vaccinia Virus protein VP39"/>
    <property type="match status" value="1"/>
</dbReference>
<keyword evidence="3" id="KW-1185">Reference proteome</keyword>
<dbReference type="OrthoDB" id="9777830at2"/>
<accession>A0A3N5CV13</accession>
<dbReference type="PANTHER" id="PTHR45036">
    <property type="entry name" value="METHYLTRANSFERASE LIKE 7B"/>
    <property type="match status" value="1"/>
</dbReference>
<keyword evidence="2" id="KW-0489">Methyltransferase</keyword>
<keyword evidence="2" id="KW-0808">Transferase</keyword>
<dbReference type="SUPFAM" id="SSF53335">
    <property type="entry name" value="S-adenosyl-L-methionine-dependent methyltransferases"/>
    <property type="match status" value="1"/>
</dbReference>
<name>A0A3N5CV13_9SPHN</name>
<evidence type="ECO:0000313" key="3">
    <source>
        <dbReference type="Proteomes" id="UP000275232"/>
    </source>
</evidence>
<dbReference type="Proteomes" id="UP000275232">
    <property type="component" value="Unassembled WGS sequence"/>
</dbReference>
<comment type="caution">
    <text evidence="2">The sequence shown here is derived from an EMBL/GenBank/DDBJ whole genome shotgun (WGS) entry which is preliminary data.</text>
</comment>